<dbReference type="InterPro" id="IPR010280">
    <property type="entry name" value="U5_MeTrfase_fam"/>
</dbReference>
<dbReference type="FunFam" id="2.40.50.1070:FF:000003">
    <property type="entry name" value="23S rRNA (Uracil-5-)-methyltransferase RumA"/>
    <property type="match status" value="1"/>
</dbReference>
<keyword evidence="3 4" id="KW-0949">S-adenosyl-L-methionine</keyword>
<dbReference type="AlphaFoldDB" id="A0A9D1V336"/>
<accession>A0A9D1V336</accession>
<feature type="active site" description="Nucleophile" evidence="4">
    <location>
        <position position="338"/>
    </location>
</feature>
<dbReference type="Gene3D" id="2.40.50.1070">
    <property type="match status" value="1"/>
</dbReference>
<evidence type="ECO:0000256" key="3">
    <source>
        <dbReference type="ARBA" id="ARBA00022691"/>
    </source>
</evidence>
<comment type="caution">
    <text evidence="6">The sequence shown here is derived from an EMBL/GenBank/DDBJ whole genome shotgun (WGS) entry which is preliminary data.</text>
</comment>
<keyword evidence="1 4" id="KW-0489">Methyltransferase</keyword>
<evidence type="ECO:0000256" key="1">
    <source>
        <dbReference type="ARBA" id="ARBA00022603"/>
    </source>
</evidence>
<feature type="active site" evidence="5">
    <location>
        <position position="338"/>
    </location>
</feature>
<comment type="similarity">
    <text evidence="4">Belongs to the class I-like SAM-binding methyltransferase superfamily. RNA M5U methyltransferase family.</text>
</comment>
<dbReference type="InterPro" id="IPR029063">
    <property type="entry name" value="SAM-dependent_MTases_sf"/>
</dbReference>
<proteinExistence type="inferred from homology"/>
<feature type="binding site" evidence="4">
    <location>
        <position position="263"/>
    </location>
    <ligand>
        <name>S-adenosyl-L-methionine</name>
        <dbReference type="ChEBI" id="CHEBI:59789"/>
    </ligand>
</feature>
<dbReference type="PROSITE" id="PS51687">
    <property type="entry name" value="SAM_MT_RNA_M5U"/>
    <property type="match status" value="1"/>
</dbReference>
<dbReference type="GO" id="GO:0070041">
    <property type="term" value="F:rRNA (uridine-C5-)-methyltransferase activity"/>
    <property type="evidence" value="ECO:0007669"/>
    <property type="project" value="TreeGrafter"/>
</dbReference>
<dbReference type="PROSITE" id="PS01231">
    <property type="entry name" value="TRMA_2"/>
    <property type="match status" value="1"/>
</dbReference>
<dbReference type="NCBIfam" id="TIGR00479">
    <property type="entry name" value="rumA"/>
    <property type="match status" value="1"/>
</dbReference>
<organism evidence="6 7">
    <name type="scientific">Candidatus Allofournierella pullicola</name>
    <dbReference type="NCBI Taxonomy" id="2838596"/>
    <lineage>
        <taxon>Bacteria</taxon>
        <taxon>Bacillati</taxon>
        <taxon>Bacillota</taxon>
        <taxon>Clostridia</taxon>
        <taxon>Eubacteriales</taxon>
        <taxon>Oscillospiraceae</taxon>
        <taxon>Allofournierella</taxon>
    </lineage>
</organism>
<dbReference type="EMBL" id="DXFW01000012">
    <property type="protein sequence ID" value="HIX05226.1"/>
    <property type="molecule type" value="Genomic_DNA"/>
</dbReference>
<dbReference type="SUPFAM" id="SSF53335">
    <property type="entry name" value="S-adenosyl-L-methionine-dependent methyltransferases"/>
    <property type="match status" value="1"/>
</dbReference>
<dbReference type="PANTHER" id="PTHR11061:SF30">
    <property type="entry name" value="TRNA (URACIL(54)-C(5))-METHYLTRANSFERASE"/>
    <property type="match status" value="1"/>
</dbReference>
<name>A0A9D1V336_9FIRM</name>
<dbReference type="Gene3D" id="3.40.50.150">
    <property type="entry name" value="Vaccinia Virus protein VP39"/>
    <property type="match status" value="1"/>
</dbReference>
<evidence type="ECO:0000313" key="7">
    <source>
        <dbReference type="Proteomes" id="UP000824193"/>
    </source>
</evidence>
<reference evidence="6" key="2">
    <citation type="submission" date="2021-04" db="EMBL/GenBank/DDBJ databases">
        <authorList>
            <person name="Gilroy R."/>
        </authorList>
    </citation>
    <scope>NUCLEOTIDE SEQUENCE</scope>
    <source>
        <strain evidence="6">2239</strain>
    </source>
</reference>
<evidence type="ECO:0000313" key="6">
    <source>
        <dbReference type="EMBL" id="HIX05226.1"/>
    </source>
</evidence>
<dbReference type="Pfam" id="PF05958">
    <property type="entry name" value="tRNA_U5-meth_tr"/>
    <property type="match status" value="1"/>
</dbReference>
<evidence type="ECO:0000256" key="4">
    <source>
        <dbReference type="PROSITE-ProRule" id="PRU01024"/>
    </source>
</evidence>
<evidence type="ECO:0000256" key="5">
    <source>
        <dbReference type="PROSITE-ProRule" id="PRU10015"/>
    </source>
</evidence>
<dbReference type="FunFam" id="3.40.50.150:FF:000009">
    <property type="entry name" value="23S rRNA (Uracil(1939)-C(5))-methyltransferase RlmD"/>
    <property type="match status" value="1"/>
</dbReference>
<protein>
    <submittedName>
        <fullName evidence="6">23S rRNA (Uracil(1939)-C(5))-methyltransferase RlmD</fullName>
        <ecNumber evidence="6">2.1.1.190</ecNumber>
    </submittedName>
</protein>
<dbReference type="PROSITE" id="PS01230">
    <property type="entry name" value="TRMA_1"/>
    <property type="match status" value="1"/>
</dbReference>
<dbReference type="GO" id="GO:0070475">
    <property type="term" value="P:rRNA base methylation"/>
    <property type="evidence" value="ECO:0007669"/>
    <property type="project" value="TreeGrafter"/>
</dbReference>
<sequence length="387" mass="42652">MKTFTCPARARHCGGCPLLEQPYPEQLLQKQKRVNALLGAFCKPLPILGMEQPLHYRNKAIATFTLAGGRLDCGLYEEGSHRVVPFQDCLLIDRRLAEILRAVVQAAGKCRYSAYDEDRRTGLLRHVVLRRGLKTGECSVTIVTPTSFLPGSREFVRLLREACPDVTTVVQNINPRQTSAVLGSQEKILFGKGFVSDFLCGKRFGIGSRAFYQINPVQTERLYQTAIGFAGLTGKERVIDAYCGIGTIGLIAAPHAREVLGVELNAEAVKNALRNARNNGVENARFLCADAGQLMDRMAQAGESADLVFLDPPREGASEQFLRALLRLSPARVVYISCNPETQQRDLALLTKEGYRVEKIQPVDLFPHTKHIECVALLCLQGKAGSV</sequence>
<feature type="binding site" evidence="4">
    <location>
        <position position="311"/>
    </location>
    <ligand>
        <name>S-adenosyl-L-methionine</name>
        <dbReference type="ChEBI" id="CHEBI:59789"/>
    </ligand>
</feature>
<dbReference type="InterPro" id="IPR030390">
    <property type="entry name" value="MeTrfase_TrmA_AS"/>
</dbReference>
<feature type="binding site" evidence="4">
    <location>
        <position position="242"/>
    </location>
    <ligand>
        <name>S-adenosyl-L-methionine</name>
        <dbReference type="ChEBI" id="CHEBI:59789"/>
    </ligand>
</feature>
<dbReference type="PANTHER" id="PTHR11061">
    <property type="entry name" value="RNA M5U METHYLTRANSFERASE"/>
    <property type="match status" value="1"/>
</dbReference>
<reference evidence="6" key="1">
    <citation type="journal article" date="2021" name="PeerJ">
        <title>Extensive microbial diversity within the chicken gut microbiome revealed by metagenomics and culture.</title>
        <authorList>
            <person name="Gilroy R."/>
            <person name="Ravi A."/>
            <person name="Getino M."/>
            <person name="Pursley I."/>
            <person name="Horton D.L."/>
            <person name="Alikhan N.F."/>
            <person name="Baker D."/>
            <person name="Gharbi K."/>
            <person name="Hall N."/>
            <person name="Watson M."/>
            <person name="Adriaenssens E.M."/>
            <person name="Foster-Nyarko E."/>
            <person name="Jarju S."/>
            <person name="Secka A."/>
            <person name="Antonio M."/>
            <person name="Oren A."/>
            <person name="Chaudhuri R.R."/>
            <person name="La Ragione R."/>
            <person name="Hildebrand F."/>
            <person name="Pallen M.J."/>
        </authorList>
    </citation>
    <scope>NUCLEOTIDE SEQUENCE</scope>
    <source>
        <strain evidence="6">2239</strain>
    </source>
</reference>
<dbReference type="Proteomes" id="UP000824193">
    <property type="component" value="Unassembled WGS sequence"/>
</dbReference>
<keyword evidence="2 4" id="KW-0808">Transferase</keyword>
<evidence type="ECO:0000256" key="2">
    <source>
        <dbReference type="ARBA" id="ARBA00022679"/>
    </source>
</evidence>
<dbReference type="CDD" id="cd02440">
    <property type="entry name" value="AdoMet_MTases"/>
    <property type="match status" value="1"/>
</dbReference>
<feature type="binding site" evidence="4">
    <location>
        <position position="213"/>
    </location>
    <ligand>
        <name>S-adenosyl-L-methionine</name>
        <dbReference type="ChEBI" id="CHEBI:59789"/>
    </ligand>
</feature>
<dbReference type="EC" id="2.1.1.190" evidence="6"/>
<dbReference type="InterPro" id="IPR030391">
    <property type="entry name" value="MeTrfase_TrmA_CS"/>
</dbReference>
<gene>
    <name evidence="6" type="primary">rlmD</name>
    <name evidence="6" type="ORF">H9865_03835</name>
</gene>